<dbReference type="RefSeq" id="WP_312640670.1">
    <property type="nucleotide sequence ID" value="NZ_CP116967.1"/>
</dbReference>
<protein>
    <submittedName>
        <fullName evidence="1">Uncharacterized protein</fullName>
    </submittedName>
</protein>
<sequence>MTQQLASSEKSLSVLTENSVQNGKLLHSLSNKLLPIVVFSQLALRRCEDEQLKRQLEKIHGAAEQARDILLEIRSLQAARNP</sequence>
<evidence type="ECO:0000313" key="1">
    <source>
        <dbReference type="EMBL" id="WNM56844.1"/>
    </source>
</evidence>
<accession>A0AA96G7I6</accession>
<dbReference type="AlphaFoldDB" id="A0AA96G7I6"/>
<organism evidence="1 2">
    <name type="scientific">Candidatus Nitrospira allomarina</name>
    <dbReference type="NCBI Taxonomy" id="3020900"/>
    <lineage>
        <taxon>Bacteria</taxon>
        <taxon>Pseudomonadati</taxon>
        <taxon>Nitrospirota</taxon>
        <taxon>Nitrospiria</taxon>
        <taxon>Nitrospirales</taxon>
        <taxon>Nitrospiraceae</taxon>
        <taxon>Nitrospira</taxon>
    </lineage>
</organism>
<dbReference type="Proteomes" id="UP001302719">
    <property type="component" value="Chromosome"/>
</dbReference>
<keyword evidence="2" id="KW-1185">Reference proteome</keyword>
<dbReference type="EMBL" id="CP116967">
    <property type="protein sequence ID" value="WNM56844.1"/>
    <property type="molecule type" value="Genomic_DNA"/>
</dbReference>
<proteinExistence type="predicted"/>
<evidence type="ECO:0000313" key="2">
    <source>
        <dbReference type="Proteomes" id="UP001302719"/>
    </source>
</evidence>
<name>A0AA96G7I6_9BACT</name>
<dbReference type="KEGG" id="nall:PP769_12750"/>
<reference evidence="1 2" key="1">
    <citation type="submission" date="2023-01" db="EMBL/GenBank/DDBJ databases">
        <title>Cultivation and genomic characterization of new, ubiquitous marine nitrite-oxidizing bacteria from the Nitrospirales.</title>
        <authorList>
            <person name="Mueller A.J."/>
            <person name="Daebeler A."/>
            <person name="Herbold C.W."/>
            <person name="Kirkegaard R.H."/>
            <person name="Daims H."/>
        </authorList>
    </citation>
    <scope>NUCLEOTIDE SEQUENCE [LARGE SCALE GENOMIC DNA]</scope>
    <source>
        <strain evidence="1 2">VA</strain>
    </source>
</reference>
<gene>
    <name evidence="1" type="ORF">PP769_12750</name>
</gene>